<dbReference type="STRING" id="888832.HMPREF9420_0745"/>
<dbReference type="AlphaFoldDB" id="E6MMM7"/>
<comment type="caution">
    <text evidence="1">The sequence shown here is derived from an EMBL/GenBank/DDBJ whole genome shotgun (WGS) entry which is preliminary data.</text>
</comment>
<evidence type="ECO:0000313" key="1">
    <source>
        <dbReference type="EMBL" id="EFV05111.1"/>
    </source>
</evidence>
<dbReference type="HOGENOM" id="CLU_3237810_0_0_10"/>
<proteinExistence type="predicted"/>
<sequence length="43" mass="5078">MVVYFVVGWHILLDNLNLVFNSCTWDEDSPQCLCHQKVRQNVL</sequence>
<gene>
    <name evidence="1" type="ORF">HMPREF9420_0745</name>
</gene>
<reference evidence="1 2" key="1">
    <citation type="submission" date="2010-12" db="EMBL/GenBank/DDBJ databases">
        <authorList>
            <person name="Muzny D."/>
            <person name="Qin X."/>
            <person name="Deng J."/>
            <person name="Jiang H."/>
            <person name="Liu Y."/>
            <person name="Qu J."/>
            <person name="Song X.-Z."/>
            <person name="Zhang L."/>
            <person name="Thornton R."/>
            <person name="Coyle M."/>
            <person name="Francisco L."/>
            <person name="Jackson L."/>
            <person name="Javaid M."/>
            <person name="Korchina V."/>
            <person name="Kovar C."/>
            <person name="Mata R."/>
            <person name="Mathew T."/>
            <person name="Ngo R."/>
            <person name="Nguyen L."/>
            <person name="Nguyen N."/>
            <person name="Okwuonu G."/>
            <person name="Ongeri F."/>
            <person name="Pham C."/>
            <person name="Simmons D."/>
            <person name="Wilczek-Boney K."/>
            <person name="Hale W."/>
            <person name="Jakkamsetti A."/>
            <person name="Pham P."/>
            <person name="Ruth R."/>
            <person name="San Lucas F."/>
            <person name="Warren J."/>
            <person name="Zhang J."/>
            <person name="Zhao Z."/>
            <person name="Zhou C."/>
            <person name="Zhu D."/>
            <person name="Lee S."/>
            <person name="Bess C."/>
            <person name="Blankenburg K."/>
            <person name="Forbes L."/>
            <person name="Fu Q."/>
            <person name="Gubbala S."/>
            <person name="Hirani K."/>
            <person name="Jayaseelan J.C."/>
            <person name="Lara F."/>
            <person name="Munidasa M."/>
            <person name="Palculict T."/>
            <person name="Patil S."/>
            <person name="Pu L.-L."/>
            <person name="Saada N."/>
            <person name="Tang L."/>
            <person name="Weissenberger G."/>
            <person name="Zhu Y."/>
            <person name="Hemphill L."/>
            <person name="Shang Y."/>
            <person name="Youmans B."/>
            <person name="Ayvaz T."/>
            <person name="Ross M."/>
            <person name="Santibanez J."/>
            <person name="Aqrawi P."/>
            <person name="Gross S."/>
            <person name="Joshi V."/>
            <person name="Fowler G."/>
            <person name="Nazareth L."/>
            <person name="Reid J."/>
            <person name="Worley K."/>
            <person name="Petrosino J."/>
            <person name="Highlander S."/>
            <person name="Gibbs R."/>
        </authorList>
    </citation>
    <scope>NUCLEOTIDE SEQUENCE [LARGE SCALE GENOMIC DNA]</scope>
    <source>
        <strain evidence="1 2">DSM 15606</strain>
    </source>
</reference>
<evidence type="ECO:0000313" key="2">
    <source>
        <dbReference type="Proteomes" id="UP000003874"/>
    </source>
</evidence>
<protein>
    <submittedName>
        <fullName evidence="1">Uncharacterized protein</fullName>
    </submittedName>
</protein>
<dbReference type="EMBL" id="AEQO01000079">
    <property type="protein sequence ID" value="EFV05111.1"/>
    <property type="molecule type" value="Genomic_DNA"/>
</dbReference>
<accession>E6MMM7</accession>
<organism evidence="1 2">
    <name type="scientific">Segatella salivae DSM 15606</name>
    <dbReference type="NCBI Taxonomy" id="888832"/>
    <lineage>
        <taxon>Bacteria</taxon>
        <taxon>Pseudomonadati</taxon>
        <taxon>Bacteroidota</taxon>
        <taxon>Bacteroidia</taxon>
        <taxon>Bacteroidales</taxon>
        <taxon>Prevotellaceae</taxon>
        <taxon>Segatella</taxon>
    </lineage>
</organism>
<keyword evidence="2" id="KW-1185">Reference proteome</keyword>
<name>E6MMM7_9BACT</name>
<dbReference type="Proteomes" id="UP000003874">
    <property type="component" value="Unassembled WGS sequence"/>
</dbReference>